<comment type="similarity">
    <text evidence="2">Belongs to the major facilitator superfamily. Monocarboxylate porter (TC 2.A.1.13) family.</text>
</comment>
<feature type="region of interest" description="Disordered" evidence="3">
    <location>
        <begin position="211"/>
        <end position="246"/>
    </location>
</feature>
<dbReference type="PANTHER" id="PTHR11360:SF284">
    <property type="entry name" value="EG:103B4.3 PROTEIN-RELATED"/>
    <property type="match status" value="1"/>
</dbReference>
<feature type="compositionally biased region" description="Polar residues" evidence="3">
    <location>
        <begin position="225"/>
        <end position="246"/>
    </location>
</feature>
<gene>
    <name evidence="5" type="ORF">H4219_005178</name>
</gene>
<feature type="transmembrane region" description="Helical" evidence="4">
    <location>
        <begin position="550"/>
        <end position="571"/>
    </location>
</feature>
<feature type="region of interest" description="Disordered" evidence="3">
    <location>
        <begin position="21"/>
        <end position="67"/>
    </location>
</feature>
<feature type="transmembrane region" description="Helical" evidence="4">
    <location>
        <begin position="317"/>
        <end position="339"/>
    </location>
</feature>
<protein>
    <recommendedName>
        <fullName evidence="7">Major facilitator superfamily (MFS) profile domain-containing protein</fullName>
    </recommendedName>
</protein>
<dbReference type="Pfam" id="PF07690">
    <property type="entry name" value="MFS_1"/>
    <property type="match status" value="1"/>
</dbReference>
<feature type="transmembrane region" description="Helical" evidence="4">
    <location>
        <begin position="277"/>
        <end position="297"/>
    </location>
</feature>
<dbReference type="CDD" id="cd17352">
    <property type="entry name" value="MFS_MCT_SLC16"/>
    <property type="match status" value="1"/>
</dbReference>
<accession>A0A9W8DPT8</accession>
<dbReference type="AlphaFoldDB" id="A0A9W8DPT8"/>
<evidence type="ECO:0000256" key="3">
    <source>
        <dbReference type="SAM" id="MobiDB-lite"/>
    </source>
</evidence>
<dbReference type="InterPro" id="IPR011701">
    <property type="entry name" value="MFS"/>
</dbReference>
<feature type="transmembrane region" description="Helical" evidence="4">
    <location>
        <begin position="404"/>
        <end position="423"/>
    </location>
</feature>
<dbReference type="InterPro" id="IPR036259">
    <property type="entry name" value="MFS_trans_sf"/>
</dbReference>
<feature type="transmembrane region" description="Helical" evidence="4">
    <location>
        <begin position="346"/>
        <end position="365"/>
    </location>
</feature>
<proteinExistence type="inferred from homology"/>
<organism evidence="5 6">
    <name type="scientific">Mycoemilia scoparia</name>
    <dbReference type="NCBI Taxonomy" id="417184"/>
    <lineage>
        <taxon>Eukaryota</taxon>
        <taxon>Fungi</taxon>
        <taxon>Fungi incertae sedis</taxon>
        <taxon>Zoopagomycota</taxon>
        <taxon>Kickxellomycotina</taxon>
        <taxon>Kickxellomycetes</taxon>
        <taxon>Kickxellales</taxon>
        <taxon>Kickxellaceae</taxon>
        <taxon>Mycoemilia</taxon>
    </lineage>
</organism>
<feature type="compositionally biased region" description="Polar residues" evidence="3">
    <location>
        <begin position="33"/>
        <end position="67"/>
    </location>
</feature>
<dbReference type="EMBL" id="JANBPU010000257">
    <property type="protein sequence ID" value="KAJ1913521.1"/>
    <property type="molecule type" value="Genomic_DNA"/>
</dbReference>
<feature type="transmembrane region" description="Helical" evidence="4">
    <location>
        <begin position="371"/>
        <end position="392"/>
    </location>
</feature>
<dbReference type="PANTHER" id="PTHR11360">
    <property type="entry name" value="MONOCARBOXYLATE TRANSPORTER"/>
    <property type="match status" value="1"/>
</dbReference>
<evidence type="ECO:0000256" key="4">
    <source>
        <dbReference type="SAM" id="Phobius"/>
    </source>
</evidence>
<feature type="region of interest" description="Disordered" evidence="3">
    <location>
        <begin position="83"/>
        <end position="174"/>
    </location>
</feature>
<name>A0A9W8DPT8_9FUNG</name>
<dbReference type="InterPro" id="IPR050327">
    <property type="entry name" value="Proton-linked_MCT"/>
</dbReference>
<evidence type="ECO:0008006" key="7">
    <source>
        <dbReference type="Google" id="ProtNLM"/>
    </source>
</evidence>
<evidence type="ECO:0000256" key="1">
    <source>
        <dbReference type="ARBA" id="ARBA00004141"/>
    </source>
</evidence>
<reference evidence="5" key="1">
    <citation type="submission" date="2022-07" db="EMBL/GenBank/DDBJ databases">
        <title>Phylogenomic reconstructions and comparative analyses of Kickxellomycotina fungi.</title>
        <authorList>
            <person name="Reynolds N.K."/>
            <person name="Stajich J.E."/>
            <person name="Barry K."/>
            <person name="Grigoriev I.V."/>
            <person name="Crous P."/>
            <person name="Smith M.E."/>
        </authorList>
    </citation>
    <scope>NUCLEOTIDE SEQUENCE</scope>
    <source>
        <strain evidence="5">NBRC 100468</strain>
    </source>
</reference>
<dbReference type="SUPFAM" id="SSF103473">
    <property type="entry name" value="MFS general substrate transporter"/>
    <property type="match status" value="1"/>
</dbReference>
<feature type="compositionally biased region" description="Polar residues" evidence="3">
    <location>
        <begin position="145"/>
        <end position="174"/>
    </location>
</feature>
<feature type="compositionally biased region" description="Basic and acidic residues" evidence="3">
    <location>
        <begin position="108"/>
        <end position="118"/>
    </location>
</feature>
<feature type="compositionally biased region" description="Low complexity" evidence="3">
    <location>
        <begin position="483"/>
        <end position="494"/>
    </location>
</feature>
<keyword evidence="4" id="KW-1133">Transmembrane helix</keyword>
<keyword evidence="4" id="KW-0812">Transmembrane</keyword>
<dbReference type="Proteomes" id="UP001150538">
    <property type="component" value="Unassembled WGS sequence"/>
</dbReference>
<evidence type="ECO:0000313" key="5">
    <source>
        <dbReference type="EMBL" id="KAJ1913521.1"/>
    </source>
</evidence>
<keyword evidence="4" id="KW-0472">Membrane</keyword>
<dbReference type="GO" id="GO:0016020">
    <property type="term" value="C:membrane"/>
    <property type="evidence" value="ECO:0007669"/>
    <property type="project" value="UniProtKB-SubCell"/>
</dbReference>
<evidence type="ECO:0000313" key="6">
    <source>
        <dbReference type="Proteomes" id="UP001150538"/>
    </source>
</evidence>
<feature type="transmembrane region" description="Helical" evidence="4">
    <location>
        <begin position="602"/>
        <end position="619"/>
    </location>
</feature>
<feature type="region of interest" description="Disordered" evidence="3">
    <location>
        <begin position="467"/>
        <end position="495"/>
    </location>
</feature>
<sequence length="712" mass="77776">MKERPLYNKAACVTNDAKAQLNDQAPTFDPKNTKNSNLTSTHPLETTPNALLTSSPQIQKNSQRTTTNYEGLSAEVARSGVNTQGNPLLLSRSPNNPQAPTPTATIPIHEEGHTRRPSTENNECLPRTLSSDSVADTRNDHSHNTRPITHTNEYQPEQSPASADLSGSTPKNDYNNSIVESKKQFSPAVSLTVSNGGDYCEIGETESMKKEGGEYSGYTKESDYSNKSLDNQGGRNNGSFSTPPSNTTAEFIEEMMSSNASLSQSSFVQLDYRYQNWVILLGSLLIQMVIMGLNNTAGVYQNYYLNYHFINVSAIDLTWISTLTSLCPYVFTWLSVLTVNQIGPRTACGIGTVICTAALLMASFSTQYWQLILTQGLLFGIGGAFFYVPTFILPTHYFTGNTGLILGIAAAGNNIGGMWLSPLVETLIEKYGISWTLRINCFMVLFVGALCSPFMIKKPLSVTEQSLQPTTLPSPVPSTEHVNNNPRASSSSNNRQEEIPWYKDFNISIFKDIRFDLMFLIALIAPWAYFGSMNYTPSSAHILGFGDGSTSTLATLFNACGVVGQIGSGFLVDMIGPINVTLISLTMCTISILGLWLPARSYVLFVIFSIVIGLFSGNYDNTLPSITGRLFGEEKTAGLMGFLSIGVGIGSLAGIAAEAQIYDSIDNRGVFHAAIWFCGIASLVATLIASVLWFLHFRIVKRNTYIHKPFLM</sequence>
<comment type="subcellular location">
    <subcellularLocation>
        <location evidence="1">Membrane</location>
        <topology evidence="1">Multi-pass membrane protein</topology>
    </subcellularLocation>
</comment>
<evidence type="ECO:0000256" key="2">
    <source>
        <dbReference type="ARBA" id="ARBA00006727"/>
    </source>
</evidence>
<dbReference type="GO" id="GO:0022857">
    <property type="term" value="F:transmembrane transporter activity"/>
    <property type="evidence" value="ECO:0007669"/>
    <property type="project" value="InterPro"/>
</dbReference>
<keyword evidence="6" id="KW-1185">Reference proteome</keyword>
<feature type="transmembrane region" description="Helical" evidence="4">
    <location>
        <begin position="513"/>
        <end position="530"/>
    </location>
</feature>
<dbReference type="OrthoDB" id="6509908at2759"/>
<feature type="compositionally biased region" description="Low complexity" evidence="3">
    <location>
        <begin position="94"/>
        <end position="107"/>
    </location>
</feature>
<feature type="transmembrane region" description="Helical" evidence="4">
    <location>
        <begin position="639"/>
        <end position="662"/>
    </location>
</feature>
<feature type="transmembrane region" description="Helical" evidence="4">
    <location>
        <begin position="674"/>
        <end position="695"/>
    </location>
</feature>
<feature type="transmembrane region" description="Helical" evidence="4">
    <location>
        <begin position="578"/>
        <end position="596"/>
    </location>
</feature>
<dbReference type="Gene3D" id="1.20.1250.20">
    <property type="entry name" value="MFS general substrate transporter like domains"/>
    <property type="match status" value="2"/>
</dbReference>
<feature type="transmembrane region" description="Helical" evidence="4">
    <location>
        <begin position="435"/>
        <end position="456"/>
    </location>
</feature>
<comment type="caution">
    <text evidence="5">The sequence shown here is derived from an EMBL/GenBank/DDBJ whole genome shotgun (WGS) entry which is preliminary data.</text>
</comment>